<dbReference type="OrthoDB" id="1680946at2"/>
<gene>
    <name evidence="1" type="ORF">CSTERTH_05855</name>
</gene>
<sequence>MELKIDSSNRSQRNIIGRVNTEGSRVVGQKQTSFETHLQRHESQNLDETLREMANEIIKQGEKLSEKVDIAELRVYKKMISEFLEEAVRGFAKFSKESYLDRRGRHRIFAIVKRINQNLEELTQEVLKKERDHLKILARIEDIRGLILDIFM</sequence>
<dbReference type="RefSeq" id="WP_015358919.1">
    <property type="nucleotide sequence ID" value="NZ_CP014672.1"/>
</dbReference>
<dbReference type="SUPFAM" id="SSF158397">
    <property type="entry name" value="TM1646-like"/>
    <property type="match status" value="1"/>
</dbReference>
<name>A0A1B1YCV3_THEST</name>
<dbReference type="Proteomes" id="UP000092971">
    <property type="component" value="Chromosome"/>
</dbReference>
<evidence type="ECO:0008006" key="3">
    <source>
        <dbReference type="Google" id="ProtNLM"/>
    </source>
</evidence>
<evidence type="ECO:0000313" key="1">
    <source>
        <dbReference type="EMBL" id="ANW98594.1"/>
    </source>
</evidence>
<evidence type="ECO:0000313" key="2">
    <source>
        <dbReference type="Proteomes" id="UP000092971"/>
    </source>
</evidence>
<reference evidence="1 2" key="1">
    <citation type="submission" date="2016-02" db="EMBL/GenBank/DDBJ databases">
        <title>Comparison of Clostridium stercorarium subspecies using comparative genomics and transcriptomics.</title>
        <authorList>
            <person name="Schellenberg J."/>
            <person name="Thallinger G."/>
            <person name="Levin D.B."/>
            <person name="Zhang X."/>
            <person name="Alvare G."/>
            <person name="Fristensky B."/>
            <person name="Sparling R."/>
        </authorList>
    </citation>
    <scope>NUCLEOTIDE SEQUENCE [LARGE SCALE GENOMIC DNA]</scope>
    <source>
        <strain evidence="1 2">DSM 2910</strain>
    </source>
</reference>
<proteinExistence type="predicted"/>
<dbReference type="InterPro" id="IPR005585">
    <property type="entry name" value="DUF327"/>
</dbReference>
<dbReference type="AlphaFoldDB" id="A0A1B1YCV3"/>
<dbReference type="Pfam" id="PF03885">
    <property type="entry name" value="DUF327"/>
    <property type="match status" value="1"/>
</dbReference>
<accession>A0A1B1YCV3</accession>
<dbReference type="Gene3D" id="1.20.120.490">
    <property type="entry name" value="Hypothetical protein TM1646-like domain"/>
    <property type="match status" value="1"/>
</dbReference>
<organism evidence="1 2">
    <name type="scientific">Thermoclostridium stercorarium subsp. thermolacticum DSM 2910</name>
    <dbReference type="NCBI Taxonomy" id="1121336"/>
    <lineage>
        <taxon>Bacteria</taxon>
        <taxon>Bacillati</taxon>
        <taxon>Bacillota</taxon>
        <taxon>Clostridia</taxon>
        <taxon>Eubacteriales</taxon>
        <taxon>Oscillospiraceae</taxon>
        <taxon>Thermoclostridium</taxon>
    </lineage>
</organism>
<dbReference type="InterPro" id="IPR024042">
    <property type="entry name" value="TM1646-like_dom_sf"/>
</dbReference>
<protein>
    <recommendedName>
        <fullName evidence="3">DUF327 domain-containing protein</fullName>
    </recommendedName>
</protein>
<dbReference type="EMBL" id="CP014672">
    <property type="protein sequence ID" value="ANW98594.1"/>
    <property type="molecule type" value="Genomic_DNA"/>
</dbReference>